<sequence length="1447" mass="165620">MIRLFTLHRRAAGVNALVVFRDTRWSDDRSIIGTMEIDLTHDTQLAYIAPNIMLSIRDFYNHIQLVIQTHGYDTWQAGESNLLLTRSLIGRLSNTSYTGFRYNVSNVSDYLASRGVQAIPGQRYTTTELRGRQWIIRPSQQPEIQHPQEAVSQTRTDGSILLRFKNYAATPTPQGPSVGPNDEEQLSDEETALMFWVEDDEEPEDDTEIFWETLQIMAQPAVIQNDGPVWDTNYEDEEDWINHFAKGGGVFEPETNASTTAQTNIESHETALMMELEYPKLKQFLEEIPIQEKALSSVTSNYRPPPEPIMGPITYPPGRLRTDAGPSSSQFQGIRPRGLPGGIGRHQNEQWNLPTASQTQGAMLVLPEDIGLYHDTISRWESITLNLLSEKIFDDNKAKVRYIENLLGEIEKKIWIQWRTEFATEYEQLIAIADDTQNVISQIRRVLLLEDPYQGTTEEQDRAYNDLERLSCENMKDLFLYMNDFKVLAAKSGRMYISPELSEKFFRKMPPLIGKELEQAFQAKFPNNNTGVMPRIHFSYQYLAEMCKKAALQRSLKDLTICSKIPIPGDYRSNRKKFGLRKAKTYKGKPHDSHVRVFKRKHSDRVRKCKCFICGEEGHFARDCRRGQGNIARAAILENLDLPDDLDIISVDLNEPDSDAICSLSEGEAGNTEHHVRACLEELPYEGAFMLNITNYGWRCKVRLSPEQETCEHQLTEELNFTGSCSFCKENSNHKVGCKGCGLIACPLCSNFYLGRPIKPKTQPRRYQNKEPLIKELFKYIEHLEAENERLNEELKNLTEEKLIKDLSKDFEELNLSKGKEKVENEIEDIHVMVTEKPSHQIEEEQYKAEEISRPGQRKIINRLYNLVILFEIPNLKPFEIRAILDTGATNCSICQTAVPAEALEDSPYPVHITGVNSRQIATKKLKGGQMTIGENKFRIPFTYSFPMGMRDGIQMLIGCNFIRSMQGGLRIEGNVITFYKNVTVVQTSTETVANTMAIEELGLEEIEYLTIQESVYYQTQIHNKNFENRFATLLERLKEQGFIGDNPLQHWSKNKVVCKLDIINPDLTIEDKPLKHVTPTMQEQFNRHIKALLDIGVIRPSKSRHRTMAFIVNSGTTIDPKTGKETKGKERMVLNYRTLNDNTHKDQYSLPGINTILKKISNSKIFSKFDLKSGFHQVAMHPDSIPWTAFIVPGGLYEWLVMPFGLKNAPAIFQRKMDNCFKGTESFIAVYIDDILVFSKNEEEHASHLEVMLSICEKYGLVLSPTKMKIAVPEIEFLGAHINRGKIKLQPHIIKKIADFDIEMLKEKKGLRSWLGTGVHVNFEHIEGRLNTLADTLSRLTTYTLQAKCLTTEQENLIGKLGPVLEELANKQVPEKQLHSLQERIEAHFPVIASPIFMPCTIIQKSEEALSMKSNYMGDAYWINKEQIEQITQMEKQLEKMLQNMV</sequence>
<dbReference type="PANTHER" id="PTHR33064">
    <property type="entry name" value="POL PROTEIN"/>
    <property type="match status" value="1"/>
</dbReference>
<dbReference type="InterPro" id="IPR036875">
    <property type="entry name" value="Znf_CCHC_sf"/>
</dbReference>
<keyword evidence="3" id="KW-0548">Nucleotidyltransferase</keyword>
<evidence type="ECO:0000256" key="5">
    <source>
        <dbReference type="ARBA" id="ARBA00022759"/>
    </source>
</evidence>
<keyword evidence="8" id="KW-0479">Metal-binding</keyword>
<evidence type="ECO:0000256" key="6">
    <source>
        <dbReference type="ARBA" id="ARBA00022801"/>
    </source>
</evidence>
<keyword evidence="5" id="KW-0255">Endonuclease</keyword>
<dbReference type="SUPFAM" id="SSF56672">
    <property type="entry name" value="DNA/RNA polymerases"/>
    <property type="match status" value="1"/>
</dbReference>
<evidence type="ECO:0000256" key="1">
    <source>
        <dbReference type="ARBA" id="ARBA00022670"/>
    </source>
</evidence>
<keyword evidence="9" id="KW-0175">Coiled coil</keyword>
<dbReference type="Gene3D" id="3.10.10.10">
    <property type="entry name" value="HIV Type 1 Reverse Transcriptase, subunit A, domain 1"/>
    <property type="match status" value="1"/>
</dbReference>
<keyword evidence="7" id="KW-0695">RNA-directed DNA polymerase</keyword>
<evidence type="ECO:0000256" key="7">
    <source>
        <dbReference type="ARBA" id="ARBA00022918"/>
    </source>
</evidence>
<dbReference type="Gene3D" id="3.30.70.270">
    <property type="match status" value="1"/>
</dbReference>
<dbReference type="SMART" id="SM00343">
    <property type="entry name" value="ZnF_C2HC"/>
    <property type="match status" value="1"/>
</dbReference>
<proteinExistence type="predicted"/>
<dbReference type="FunFam" id="3.10.10.10:FF:000007">
    <property type="entry name" value="Retrovirus-related Pol polyprotein from transposon 17.6-like Protein"/>
    <property type="match status" value="1"/>
</dbReference>
<dbReference type="GO" id="GO:0004519">
    <property type="term" value="F:endonuclease activity"/>
    <property type="evidence" value="ECO:0007669"/>
    <property type="project" value="UniProtKB-KW"/>
</dbReference>
<organism evidence="12 13">
    <name type="scientific">Rhynchospora pubera</name>
    <dbReference type="NCBI Taxonomy" id="906938"/>
    <lineage>
        <taxon>Eukaryota</taxon>
        <taxon>Viridiplantae</taxon>
        <taxon>Streptophyta</taxon>
        <taxon>Embryophyta</taxon>
        <taxon>Tracheophyta</taxon>
        <taxon>Spermatophyta</taxon>
        <taxon>Magnoliopsida</taxon>
        <taxon>Liliopsida</taxon>
        <taxon>Poales</taxon>
        <taxon>Cyperaceae</taxon>
        <taxon>Cyperoideae</taxon>
        <taxon>Rhynchosporeae</taxon>
        <taxon>Rhynchospora</taxon>
    </lineage>
</organism>
<dbReference type="PROSITE" id="PS50878">
    <property type="entry name" value="RT_POL"/>
    <property type="match status" value="1"/>
</dbReference>
<evidence type="ECO:0000256" key="3">
    <source>
        <dbReference type="ARBA" id="ARBA00022695"/>
    </source>
</evidence>
<comment type="caution">
    <text evidence="12">The sequence shown here is derived from an EMBL/GenBank/DDBJ whole genome shotgun (WGS) entry which is preliminary data.</text>
</comment>
<dbReference type="GO" id="GO:0008233">
    <property type="term" value="F:peptidase activity"/>
    <property type="evidence" value="ECO:0007669"/>
    <property type="project" value="UniProtKB-KW"/>
</dbReference>
<dbReference type="Pfam" id="PF00098">
    <property type="entry name" value="zf-CCHC"/>
    <property type="match status" value="1"/>
</dbReference>
<keyword evidence="6" id="KW-0378">Hydrolase</keyword>
<evidence type="ECO:0000256" key="2">
    <source>
        <dbReference type="ARBA" id="ARBA00022679"/>
    </source>
</evidence>
<dbReference type="PANTHER" id="PTHR33064:SF37">
    <property type="entry name" value="RIBONUCLEASE H"/>
    <property type="match status" value="1"/>
</dbReference>
<feature type="domain" description="Reverse transcriptase" evidence="11">
    <location>
        <begin position="1100"/>
        <end position="1283"/>
    </location>
</feature>
<dbReference type="InterPro" id="IPR000477">
    <property type="entry name" value="RT_dom"/>
</dbReference>
<dbReference type="InterPro" id="IPR018061">
    <property type="entry name" value="Retropepsins"/>
</dbReference>
<evidence type="ECO:0000259" key="11">
    <source>
        <dbReference type="PROSITE" id="PS50878"/>
    </source>
</evidence>
<evidence type="ECO:0000313" key="12">
    <source>
        <dbReference type="EMBL" id="KAJ4796628.1"/>
    </source>
</evidence>
<dbReference type="Pfam" id="PF22909">
    <property type="entry name" value="Caulimovir_coat_dom"/>
    <property type="match status" value="1"/>
</dbReference>
<evidence type="ECO:0000313" key="13">
    <source>
        <dbReference type="Proteomes" id="UP001140206"/>
    </source>
</evidence>
<reference evidence="12" key="1">
    <citation type="submission" date="2022-08" db="EMBL/GenBank/DDBJ databases">
        <authorList>
            <person name="Marques A."/>
        </authorList>
    </citation>
    <scope>NUCLEOTIDE SEQUENCE</scope>
    <source>
        <strain evidence="12">RhyPub2mFocal</strain>
        <tissue evidence="12">Leaves</tissue>
    </source>
</reference>
<feature type="coiled-coil region" evidence="9">
    <location>
        <begin position="774"/>
        <end position="808"/>
    </location>
</feature>
<evidence type="ECO:0000256" key="4">
    <source>
        <dbReference type="ARBA" id="ARBA00022722"/>
    </source>
</evidence>
<dbReference type="InterPro" id="IPR021109">
    <property type="entry name" value="Peptidase_aspartic_dom_sf"/>
</dbReference>
<dbReference type="SUPFAM" id="SSF50630">
    <property type="entry name" value="Acid proteases"/>
    <property type="match status" value="1"/>
</dbReference>
<feature type="domain" description="CCHC-type" evidence="10">
    <location>
        <begin position="610"/>
        <end position="626"/>
    </location>
</feature>
<dbReference type="EMBL" id="JAMFTS010000002">
    <property type="protein sequence ID" value="KAJ4796628.1"/>
    <property type="molecule type" value="Genomic_DNA"/>
</dbReference>
<keyword evidence="8" id="KW-0863">Zinc-finger</keyword>
<dbReference type="InterPro" id="IPR001878">
    <property type="entry name" value="Znf_CCHC"/>
</dbReference>
<accession>A0AAV8G0F4</accession>
<evidence type="ECO:0000256" key="9">
    <source>
        <dbReference type="SAM" id="Coils"/>
    </source>
</evidence>
<keyword evidence="8" id="KW-0862">Zinc</keyword>
<name>A0AAV8G0F4_9POAL</name>
<dbReference type="InterPro" id="IPR043502">
    <property type="entry name" value="DNA/RNA_pol_sf"/>
</dbReference>
<dbReference type="Pfam" id="PF00077">
    <property type="entry name" value="RVP"/>
    <property type="match status" value="1"/>
</dbReference>
<dbReference type="Gene3D" id="4.10.60.10">
    <property type="entry name" value="Zinc finger, CCHC-type"/>
    <property type="match status" value="1"/>
</dbReference>
<dbReference type="InterPro" id="IPR051320">
    <property type="entry name" value="Viral_Replic_Matur_Polypro"/>
</dbReference>
<evidence type="ECO:0000259" key="10">
    <source>
        <dbReference type="PROSITE" id="PS50158"/>
    </source>
</evidence>
<dbReference type="GO" id="GO:0003964">
    <property type="term" value="F:RNA-directed DNA polymerase activity"/>
    <property type="evidence" value="ECO:0007669"/>
    <property type="project" value="UniProtKB-KW"/>
</dbReference>
<dbReference type="SUPFAM" id="SSF57756">
    <property type="entry name" value="Retrovirus zinc finger-like domains"/>
    <property type="match status" value="1"/>
</dbReference>
<dbReference type="Gene3D" id="2.40.70.10">
    <property type="entry name" value="Acid Proteases"/>
    <property type="match status" value="1"/>
</dbReference>
<keyword evidence="4" id="KW-0540">Nuclease</keyword>
<dbReference type="InterPro" id="IPR043128">
    <property type="entry name" value="Rev_trsase/Diguanyl_cyclase"/>
</dbReference>
<dbReference type="PROSITE" id="PS50158">
    <property type="entry name" value="ZF_CCHC"/>
    <property type="match status" value="1"/>
</dbReference>
<keyword evidence="13" id="KW-1185">Reference proteome</keyword>
<dbReference type="Pfam" id="PF00078">
    <property type="entry name" value="RVT_1"/>
    <property type="match status" value="1"/>
</dbReference>
<dbReference type="GO" id="GO:0008270">
    <property type="term" value="F:zinc ion binding"/>
    <property type="evidence" value="ECO:0007669"/>
    <property type="project" value="UniProtKB-KW"/>
</dbReference>
<dbReference type="Proteomes" id="UP001140206">
    <property type="component" value="Chromosome 2"/>
</dbReference>
<dbReference type="GO" id="GO:0003676">
    <property type="term" value="F:nucleic acid binding"/>
    <property type="evidence" value="ECO:0007669"/>
    <property type="project" value="InterPro"/>
</dbReference>
<evidence type="ECO:0000256" key="8">
    <source>
        <dbReference type="PROSITE-ProRule" id="PRU00047"/>
    </source>
</evidence>
<keyword evidence="1" id="KW-0645">Protease</keyword>
<dbReference type="GO" id="GO:0006508">
    <property type="term" value="P:proteolysis"/>
    <property type="evidence" value="ECO:0007669"/>
    <property type="project" value="UniProtKB-KW"/>
</dbReference>
<gene>
    <name evidence="12" type="ORF">LUZ62_047874</name>
</gene>
<dbReference type="CDD" id="cd01647">
    <property type="entry name" value="RT_LTR"/>
    <property type="match status" value="1"/>
</dbReference>
<protein>
    <submittedName>
        <fullName evidence="12">Polyprotein</fullName>
    </submittedName>
</protein>
<keyword evidence="2" id="KW-0808">Transferase</keyword>